<dbReference type="Proteomes" id="UP000095283">
    <property type="component" value="Unplaced"/>
</dbReference>
<organism evidence="2 3">
    <name type="scientific">Heterorhabditis bacteriophora</name>
    <name type="common">Entomopathogenic nematode worm</name>
    <dbReference type="NCBI Taxonomy" id="37862"/>
    <lineage>
        <taxon>Eukaryota</taxon>
        <taxon>Metazoa</taxon>
        <taxon>Ecdysozoa</taxon>
        <taxon>Nematoda</taxon>
        <taxon>Chromadorea</taxon>
        <taxon>Rhabditida</taxon>
        <taxon>Rhabditina</taxon>
        <taxon>Rhabditomorpha</taxon>
        <taxon>Strongyloidea</taxon>
        <taxon>Heterorhabditidae</taxon>
        <taxon>Heterorhabditis</taxon>
    </lineage>
</organism>
<dbReference type="WBParaSite" id="Hba_16288">
    <property type="protein sequence ID" value="Hba_16288"/>
    <property type="gene ID" value="Hba_16288"/>
</dbReference>
<keyword evidence="1" id="KW-1133">Transmembrane helix</keyword>
<protein>
    <submittedName>
        <fullName evidence="3">Transmembrane protein</fullName>
    </submittedName>
</protein>
<keyword evidence="1" id="KW-0472">Membrane</keyword>
<name>A0A1I7XG29_HETBA</name>
<feature type="transmembrane region" description="Helical" evidence="1">
    <location>
        <begin position="20"/>
        <end position="46"/>
    </location>
</feature>
<keyword evidence="2" id="KW-1185">Reference proteome</keyword>
<dbReference type="AlphaFoldDB" id="A0A1I7XG29"/>
<proteinExistence type="predicted"/>
<reference evidence="3" key="1">
    <citation type="submission" date="2016-11" db="UniProtKB">
        <authorList>
            <consortium name="WormBaseParasite"/>
        </authorList>
    </citation>
    <scope>IDENTIFICATION</scope>
</reference>
<keyword evidence="1" id="KW-0812">Transmembrane</keyword>
<evidence type="ECO:0000313" key="3">
    <source>
        <dbReference type="WBParaSite" id="Hba_16288"/>
    </source>
</evidence>
<evidence type="ECO:0000313" key="2">
    <source>
        <dbReference type="Proteomes" id="UP000095283"/>
    </source>
</evidence>
<sequence length="62" mass="7319">MTSSEPTENVTDGLVTENVIFNFVFYMDYFICVSTFLSTFLQVYVLHQRYVIQQKSFLEFST</sequence>
<accession>A0A1I7XG29</accession>
<evidence type="ECO:0000256" key="1">
    <source>
        <dbReference type="SAM" id="Phobius"/>
    </source>
</evidence>